<proteinExistence type="inferred from homology"/>
<dbReference type="Pfam" id="PF00106">
    <property type="entry name" value="adh_short"/>
    <property type="match status" value="1"/>
</dbReference>
<evidence type="ECO:0000313" key="3">
    <source>
        <dbReference type="EMBL" id="MBM6672906.1"/>
    </source>
</evidence>
<dbReference type="PRINTS" id="PR00081">
    <property type="entry name" value="GDHRDH"/>
</dbReference>
<name>A0A938WSF8_9BACT</name>
<dbReference type="Gene3D" id="3.40.50.720">
    <property type="entry name" value="NAD(P)-binding Rossmann-like Domain"/>
    <property type="match status" value="1"/>
</dbReference>
<organism evidence="3 4">
    <name type="scientific">Marseilla massiliensis</name>
    <dbReference type="NCBI Taxonomy" id="1841864"/>
    <lineage>
        <taxon>Bacteria</taxon>
        <taxon>Pseudomonadati</taxon>
        <taxon>Bacteroidota</taxon>
        <taxon>Bacteroidia</taxon>
        <taxon>Bacteroidales</taxon>
        <taxon>Prevotellaceae</taxon>
        <taxon>Marseilla</taxon>
    </lineage>
</organism>
<gene>
    <name evidence="3" type="ORF">H6A34_03325</name>
</gene>
<dbReference type="SUPFAM" id="SSF51735">
    <property type="entry name" value="NAD(P)-binding Rossmann-fold domains"/>
    <property type="match status" value="1"/>
</dbReference>
<accession>A0A938WSF8</accession>
<dbReference type="InterPro" id="IPR002347">
    <property type="entry name" value="SDR_fam"/>
</dbReference>
<evidence type="ECO:0000313" key="4">
    <source>
        <dbReference type="Proteomes" id="UP000706891"/>
    </source>
</evidence>
<dbReference type="PANTHER" id="PTHR44196">
    <property type="entry name" value="DEHYDROGENASE/REDUCTASE SDR FAMILY MEMBER 7B"/>
    <property type="match status" value="1"/>
</dbReference>
<dbReference type="GO" id="GO:0016491">
    <property type="term" value="F:oxidoreductase activity"/>
    <property type="evidence" value="ECO:0007669"/>
    <property type="project" value="UniProtKB-KW"/>
</dbReference>
<evidence type="ECO:0000256" key="2">
    <source>
        <dbReference type="ARBA" id="ARBA00023002"/>
    </source>
</evidence>
<reference evidence="3" key="2">
    <citation type="journal article" date="2021" name="Sci. Rep.">
        <title>The distribution of antibiotic resistance genes in chicken gut microbiota commensals.</title>
        <authorList>
            <person name="Juricova H."/>
            <person name="Matiasovicova J."/>
            <person name="Kubasova T."/>
            <person name="Cejkova D."/>
            <person name="Rychlik I."/>
        </authorList>
    </citation>
    <scope>NUCLEOTIDE SEQUENCE</scope>
    <source>
        <strain evidence="3">An824</strain>
    </source>
</reference>
<keyword evidence="4" id="KW-1185">Reference proteome</keyword>
<reference evidence="3" key="1">
    <citation type="submission" date="2020-08" db="EMBL/GenBank/DDBJ databases">
        <authorList>
            <person name="Cejkova D."/>
            <person name="Kubasova T."/>
            <person name="Jahodarova E."/>
            <person name="Rychlik I."/>
        </authorList>
    </citation>
    <scope>NUCLEOTIDE SEQUENCE</scope>
    <source>
        <strain evidence="3">An824</strain>
    </source>
</reference>
<comment type="similarity">
    <text evidence="1">Belongs to the short-chain dehydrogenases/reductases (SDR) family.</text>
</comment>
<protein>
    <submittedName>
        <fullName evidence="3">SDR family NAD(P)-dependent oxidoreductase</fullName>
    </submittedName>
</protein>
<dbReference type="RefSeq" id="WP_205103449.1">
    <property type="nucleotide sequence ID" value="NZ_JACJJG010000008.1"/>
</dbReference>
<sequence length="247" mass="27511">MKHAIIVGASSGMGREVCNILLSDGWKIGIAARRESLLEEIKASCPDRVEVMKIDVTAPDAAERLLSLAERMGGVDLFLYSSGIGKQNSRLDTNIELATIDVNSRGFTAMIDTMFNYMAAHSGGHIAVISSIAGTKGLGAAPSYSATKAFQNTYIQALEQLAYMRGLPIRFTDIRPGFVDTDLLAGSRHYPMLMDKTRVARSIVRAIYSKRHVKVIDMRYRMLVSAWRLIPKWLWRRMKIQNENTTP</sequence>
<comment type="caution">
    <text evidence="3">The sequence shown here is derived from an EMBL/GenBank/DDBJ whole genome shotgun (WGS) entry which is preliminary data.</text>
</comment>
<dbReference type="GO" id="GO:0016020">
    <property type="term" value="C:membrane"/>
    <property type="evidence" value="ECO:0007669"/>
    <property type="project" value="TreeGrafter"/>
</dbReference>
<dbReference type="Proteomes" id="UP000706891">
    <property type="component" value="Unassembled WGS sequence"/>
</dbReference>
<dbReference type="InterPro" id="IPR036291">
    <property type="entry name" value="NAD(P)-bd_dom_sf"/>
</dbReference>
<dbReference type="EMBL" id="JACJJG010000008">
    <property type="protein sequence ID" value="MBM6672906.1"/>
    <property type="molecule type" value="Genomic_DNA"/>
</dbReference>
<dbReference type="AlphaFoldDB" id="A0A938WSF8"/>
<keyword evidence="2" id="KW-0560">Oxidoreductase</keyword>
<evidence type="ECO:0000256" key="1">
    <source>
        <dbReference type="ARBA" id="ARBA00006484"/>
    </source>
</evidence>
<dbReference type="PANTHER" id="PTHR44196:SF3">
    <property type="entry name" value="SHORT CHAIN DEHYDROGENASE FAMILY PROTEIN"/>
    <property type="match status" value="1"/>
</dbReference>